<feature type="compositionally biased region" description="Low complexity" evidence="1">
    <location>
        <begin position="236"/>
        <end position="247"/>
    </location>
</feature>
<sequence length="263" mass="28523">MPCRRRIGHDAIGSCNFTSRTKRSCLHWLLLGFGRHSLRAFSLAVSFEHQFQKLSAVAWTATAAAYEAGPSAGERVLLSCNCKTVWRGWGAWEGGLLNDTVAGEQLEVAIQFVFRHAPLVLTCTFATALFTRTLFRQHPFLSATGCVFSRCLQTRCLHLPSMQGPLQVVPAFRIRSTELPGCMRAPRCTAAPRCVHDSGEVHGSLQLHGIPQGCTLPLHFQLLTLPLAMQATGKAAQPAAPADGPTGRASQGQEYSTDTSCSC</sequence>
<evidence type="ECO:0000313" key="3">
    <source>
        <dbReference type="Proteomes" id="UP000485058"/>
    </source>
</evidence>
<dbReference type="Proteomes" id="UP000485058">
    <property type="component" value="Unassembled WGS sequence"/>
</dbReference>
<organism evidence="2 3">
    <name type="scientific">Haematococcus lacustris</name>
    <name type="common">Green alga</name>
    <name type="synonym">Haematococcus pluvialis</name>
    <dbReference type="NCBI Taxonomy" id="44745"/>
    <lineage>
        <taxon>Eukaryota</taxon>
        <taxon>Viridiplantae</taxon>
        <taxon>Chlorophyta</taxon>
        <taxon>core chlorophytes</taxon>
        <taxon>Chlorophyceae</taxon>
        <taxon>CS clade</taxon>
        <taxon>Chlamydomonadales</taxon>
        <taxon>Haematococcaceae</taxon>
        <taxon>Haematococcus</taxon>
    </lineage>
</organism>
<name>A0A699Z7C8_HAELA</name>
<dbReference type="AlphaFoldDB" id="A0A699Z7C8"/>
<feature type="compositionally biased region" description="Polar residues" evidence="1">
    <location>
        <begin position="248"/>
        <end position="263"/>
    </location>
</feature>
<feature type="region of interest" description="Disordered" evidence="1">
    <location>
        <begin position="236"/>
        <end position="263"/>
    </location>
</feature>
<accession>A0A699Z7C8</accession>
<dbReference type="EMBL" id="BLLF01001313">
    <property type="protein sequence ID" value="GFH18523.1"/>
    <property type="molecule type" value="Genomic_DNA"/>
</dbReference>
<proteinExistence type="predicted"/>
<comment type="caution">
    <text evidence="2">The sequence shown here is derived from an EMBL/GenBank/DDBJ whole genome shotgun (WGS) entry which is preliminary data.</text>
</comment>
<evidence type="ECO:0000313" key="2">
    <source>
        <dbReference type="EMBL" id="GFH18523.1"/>
    </source>
</evidence>
<protein>
    <submittedName>
        <fullName evidence="2">Uncharacterized protein</fullName>
    </submittedName>
</protein>
<evidence type="ECO:0000256" key="1">
    <source>
        <dbReference type="SAM" id="MobiDB-lite"/>
    </source>
</evidence>
<keyword evidence="3" id="KW-1185">Reference proteome</keyword>
<gene>
    <name evidence="2" type="ORF">HaLaN_15345</name>
</gene>
<reference evidence="2 3" key="1">
    <citation type="submission" date="2020-02" db="EMBL/GenBank/DDBJ databases">
        <title>Draft genome sequence of Haematococcus lacustris strain NIES-144.</title>
        <authorList>
            <person name="Morimoto D."/>
            <person name="Nakagawa S."/>
            <person name="Yoshida T."/>
            <person name="Sawayama S."/>
        </authorList>
    </citation>
    <scope>NUCLEOTIDE SEQUENCE [LARGE SCALE GENOMIC DNA]</scope>
    <source>
        <strain evidence="2 3">NIES-144</strain>
    </source>
</reference>